<dbReference type="InterPro" id="IPR015422">
    <property type="entry name" value="PyrdxlP-dep_Trfase_small"/>
</dbReference>
<gene>
    <name evidence="5" type="ORF">EC501_11565</name>
</gene>
<dbReference type="InterPro" id="IPR015421">
    <property type="entry name" value="PyrdxlP-dep_Trfase_major"/>
</dbReference>
<proteinExistence type="predicted"/>
<dbReference type="InterPro" id="IPR004839">
    <property type="entry name" value="Aminotransferase_I/II_large"/>
</dbReference>
<comment type="cofactor">
    <cofactor evidence="1">
        <name>pyridoxal 5'-phosphate</name>
        <dbReference type="ChEBI" id="CHEBI:597326"/>
    </cofactor>
</comment>
<name>A0A3M8H7G7_9BACI</name>
<comment type="caution">
    <text evidence="5">The sequence shown here is derived from an EMBL/GenBank/DDBJ whole genome shotgun (WGS) entry which is preliminary data.</text>
</comment>
<dbReference type="CDD" id="cd00609">
    <property type="entry name" value="AAT_like"/>
    <property type="match status" value="1"/>
</dbReference>
<dbReference type="InterPro" id="IPR050881">
    <property type="entry name" value="LL-DAP_aminotransferase"/>
</dbReference>
<evidence type="ECO:0000313" key="6">
    <source>
        <dbReference type="Proteomes" id="UP000279909"/>
    </source>
</evidence>
<feature type="domain" description="Aminotransferase class I/classII large" evidence="4">
    <location>
        <begin position="32"/>
        <end position="382"/>
    </location>
</feature>
<keyword evidence="3 5" id="KW-0808">Transferase</keyword>
<evidence type="ECO:0000256" key="2">
    <source>
        <dbReference type="ARBA" id="ARBA00022576"/>
    </source>
</evidence>
<dbReference type="Pfam" id="PF00155">
    <property type="entry name" value="Aminotran_1_2"/>
    <property type="match status" value="1"/>
</dbReference>
<evidence type="ECO:0000313" key="5">
    <source>
        <dbReference type="EMBL" id="RNC98353.1"/>
    </source>
</evidence>
<dbReference type="GO" id="GO:0008483">
    <property type="term" value="F:transaminase activity"/>
    <property type="evidence" value="ECO:0007669"/>
    <property type="project" value="UniProtKB-KW"/>
</dbReference>
<dbReference type="InterPro" id="IPR015424">
    <property type="entry name" value="PyrdxlP-dep_Trfase"/>
</dbReference>
<keyword evidence="6" id="KW-1185">Reference proteome</keyword>
<evidence type="ECO:0000259" key="4">
    <source>
        <dbReference type="Pfam" id="PF00155"/>
    </source>
</evidence>
<dbReference type="PANTHER" id="PTHR42832:SF3">
    <property type="entry name" value="L-GLUTAMINE--4-(METHYLSULFANYL)-2-OXOBUTANOATE AMINOTRANSFERASE"/>
    <property type="match status" value="1"/>
</dbReference>
<dbReference type="Gene3D" id="3.90.1150.10">
    <property type="entry name" value="Aspartate Aminotransferase, domain 1"/>
    <property type="match status" value="1"/>
</dbReference>
<keyword evidence="2 5" id="KW-0032">Aminotransferase</keyword>
<dbReference type="NCBIfam" id="NF005977">
    <property type="entry name" value="PRK08068.1"/>
    <property type="match status" value="1"/>
</dbReference>
<reference evidence="5 6" key="1">
    <citation type="journal article" date="2014" name="Int. J. Syst. Evol. Microbiol.">
        <title>Lysinibacillus halotolerans sp. nov., isolated from saline-alkaline soil.</title>
        <authorList>
            <person name="Kong D."/>
            <person name="Wang Y."/>
            <person name="Zhao B."/>
            <person name="Li Y."/>
            <person name="Song J."/>
            <person name="Zhai Y."/>
            <person name="Zhang C."/>
            <person name="Wang H."/>
            <person name="Chen X."/>
            <person name="Zhao B."/>
            <person name="Ruan Z."/>
        </authorList>
    </citation>
    <scope>NUCLEOTIDE SEQUENCE [LARGE SCALE GENOMIC DNA]</scope>
    <source>
        <strain evidence="5 6">MCCC 1A12703</strain>
    </source>
</reference>
<dbReference type="GO" id="GO:0030170">
    <property type="term" value="F:pyridoxal phosphate binding"/>
    <property type="evidence" value="ECO:0007669"/>
    <property type="project" value="InterPro"/>
</dbReference>
<accession>A0A3M8H7G7</accession>
<dbReference type="AlphaFoldDB" id="A0A3M8H7G7"/>
<sequence>MMKLSNKLQKLPTQFFASLVQKVNAAIAEGRDVINLGQGNPDRPTPPHIVSALQLAAEDPQTHKYSPFQGIQQLKEAAANFYKREYGVDIDPNREVAILGGSKIGLVELPIAVLNPGDYMLLPDPGYPDYLSGVVLGDVHYDTLPLTEDNDFLPDYESLSDEIKQRAKLMYLNYPNNPTGATATLEFFQQTVDFAKQNDVAVVHDFAYGALGFDGERPPSFLQIEGAKEVGVELYTLSKTYNMAGWRVGFAVGNADIIAALNLIQDHLFCSIFPAIQHAAIAALNEDQHCVEEQLAIYERRRNVFIEEAHRIGWDVVAPKGSFFAWLKVPEGYTSEQFADLLLEKANVAVAAGNGFGEYGEGYIRVGLLVDESRLKEAISRIEALGLFKGEPISITKSN</sequence>
<dbReference type="SUPFAM" id="SSF53383">
    <property type="entry name" value="PLP-dependent transferases"/>
    <property type="match status" value="1"/>
</dbReference>
<dbReference type="Proteomes" id="UP000279909">
    <property type="component" value="Unassembled WGS sequence"/>
</dbReference>
<evidence type="ECO:0000256" key="3">
    <source>
        <dbReference type="ARBA" id="ARBA00022679"/>
    </source>
</evidence>
<dbReference type="Gene3D" id="3.40.640.10">
    <property type="entry name" value="Type I PLP-dependent aspartate aminotransferase-like (Major domain)"/>
    <property type="match status" value="1"/>
</dbReference>
<dbReference type="EMBL" id="RHLQ01000027">
    <property type="protein sequence ID" value="RNC98353.1"/>
    <property type="molecule type" value="Genomic_DNA"/>
</dbReference>
<evidence type="ECO:0000256" key="1">
    <source>
        <dbReference type="ARBA" id="ARBA00001933"/>
    </source>
</evidence>
<dbReference type="PANTHER" id="PTHR42832">
    <property type="entry name" value="AMINO ACID AMINOTRANSFERASE"/>
    <property type="match status" value="1"/>
</dbReference>
<protein>
    <submittedName>
        <fullName evidence="5">Pyridoxal phosphate-dependent aminotransferase</fullName>
    </submittedName>
</protein>
<organism evidence="5 6">
    <name type="scientific">Lysinibacillus halotolerans</name>
    <dbReference type="NCBI Taxonomy" id="1368476"/>
    <lineage>
        <taxon>Bacteria</taxon>
        <taxon>Bacillati</taxon>
        <taxon>Bacillota</taxon>
        <taxon>Bacilli</taxon>
        <taxon>Bacillales</taxon>
        <taxon>Bacillaceae</taxon>
        <taxon>Lysinibacillus</taxon>
    </lineage>
</organism>